<keyword evidence="4" id="KW-0564">Palmitate</keyword>
<keyword evidence="1 4" id="KW-0732">Signal</keyword>
<comment type="similarity">
    <text evidence="4">Belongs to the BamE family.</text>
</comment>
<proteinExistence type="inferred from homology"/>
<feature type="domain" description="Outer membrane protein assembly factor BamE" evidence="7">
    <location>
        <begin position="48"/>
        <end position="116"/>
    </location>
</feature>
<dbReference type="Proteomes" id="UP000198781">
    <property type="component" value="Unassembled WGS sequence"/>
</dbReference>
<evidence type="ECO:0000256" key="4">
    <source>
        <dbReference type="HAMAP-Rule" id="MF_00925"/>
    </source>
</evidence>
<reference evidence="8 9" key="1">
    <citation type="submission" date="2016-10" db="EMBL/GenBank/DDBJ databases">
        <authorList>
            <person name="de Groot N.N."/>
        </authorList>
    </citation>
    <scope>NUCLEOTIDE SEQUENCE [LARGE SCALE GENOMIC DNA]</scope>
    <source>
        <strain evidence="8 9">DSM 16619</strain>
    </source>
</reference>
<dbReference type="InterPro" id="IPR026592">
    <property type="entry name" value="BamE"/>
</dbReference>
<accession>A0A1G6SEY9</accession>
<feature type="signal peptide" evidence="6">
    <location>
        <begin position="1"/>
        <end position="25"/>
    </location>
</feature>
<dbReference type="InterPro" id="IPR037873">
    <property type="entry name" value="BamE-like"/>
</dbReference>
<sequence>MSVSARCSARWALTLLFGASLTACGSFDSASNRVANLVTPYKVDVVQGNFVSREQVEALKPGMGRQQVKEILGTPLVTSLFHADRWEYVFTLKRPGVEVQSRKLTVFFNGDLFDRAEGDEMPTEAEFVATLGTRTPKNKVPVLEATEAQLAKFPKPATLPEPADSPVPTPPSSYPPLESSTR</sequence>
<name>A0A1G6SEY9_9BURK</name>
<keyword evidence="9" id="KW-1185">Reference proteome</keyword>
<evidence type="ECO:0000313" key="8">
    <source>
        <dbReference type="EMBL" id="SDD15438.1"/>
    </source>
</evidence>
<dbReference type="GO" id="GO:0051205">
    <property type="term" value="P:protein insertion into membrane"/>
    <property type="evidence" value="ECO:0007669"/>
    <property type="project" value="UniProtKB-UniRule"/>
</dbReference>
<protein>
    <recommendedName>
        <fullName evidence="4">Outer membrane protein assembly factor BamE</fullName>
    </recommendedName>
</protein>
<gene>
    <name evidence="4" type="primary">bamE</name>
    <name evidence="8" type="ORF">SAMN05192589_104424</name>
</gene>
<feature type="region of interest" description="Disordered" evidence="5">
    <location>
        <begin position="151"/>
        <end position="182"/>
    </location>
</feature>
<dbReference type="PANTHER" id="PTHR37482">
    <property type="entry name" value="OUTER MEMBRANE PROTEIN ASSEMBLY FACTOR BAME"/>
    <property type="match status" value="1"/>
</dbReference>
<dbReference type="EMBL" id="FMZC01000004">
    <property type="protein sequence ID" value="SDD15438.1"/>
    <property type="molecule type" value="Genomic_DNA"/>
</dbReference>
<dbReference type="GO" id="GO:1990063">
    <property type="term" value="C:Bam protein complex"/>
    <property type="evidence" value="ECO:0007669"/>
    <property type="project" value="TreeGrafter"/>
</dbReference>
<feature type="chain" id="PRO_5011804523" description="Outer membrane protein assembly factor BamE" evidence="6">
    <location>
        <begin position="26"/>
        <end position="182"/>
    </location>
</feature>
<dbReference type="Pfam" id="PF04355">
    <property type="entry name" value="BamE"/>
    <property type="match status" value="1"/>
</dbReference>
<dbReference type="GO" id="GO:0030674">
    <property type="term" value="F:protein-macromolecule adaptor activity"/>
    <property type="evidence" value="ECO:0007669"/>
    <property type="project" value="TreeGrafter"/>
</dbReference>
<dbReference type="RefSeq" id="WP_092742932.1">
    <property type="nucleotide sequence ID" value="NZ_FMZC01000004.1"/>
</dbReference>
<keyword evidence="2 4" id="KW-0472">Membrane</keyword>
<comment type="subunit">
    <text evidence="4">Part of the Bam complex.</text>
</comment>
<evidence type="ECO:0000256" key="3">
    <source>
        <dbReference type="ARBA" id="ARBA00023237"/>
    </source>
</evidence>
<dbReference type="HAMAP" id="MF_00925">
    <property type="entry name" value="OM_assembly_BamE"/>
    <property type="match status" value="1"/>
</dbReference>
<dbReference type="Gene3D" id="3.30.1450.10">
    <property type="match status" value="1"/>
</dbReference>
<organism evidence="8 9">
    <name type="scientific">Paracidovorax valerianellae</name>
    <dbReference type="NCBI Taxonomy" id="187868"/>
    <lineage>
        <taxon>Bacteria</taxon>
        <taxon>Pseudomonadati</taxon>
        <taxon>Pseudomonadota</taxon>
        <taxon>Betaproteobacteria</taxon>
        <taxon>Burkholderiales</taxon>
        <taxon>Comamonadaceae</taxon>
        <taxon>Paracidovorax</taxon>
    </lineage>
</organism>
<comment type="subcellular location">
    <subcellularLocation>
        <location evidence="4">Cell outer membrane</location>
        <topology evidence="4">Lipid-anchor</topology>
    </subcellularLocation>
</comment>
<evidence type="ECO:0000256" key="5">
    <source>
        <dbReference type="SAM" id="MobiDB-lite"/>
    </source>
</evidence>
<evidence type="ECO:0000256" key="2">
    <source>
        <dbReference type="ARBA" id="ARBA00023136"/>
    </source>
</evidence>
<dbReference type="GO" id="GO:0043165">
    <property type="term" value="P:Gram-negative-bacterium-type cell outer membrane assembly"/>
    <property type="evidence" value="ECO:0007669"/>
    <property type="project" value="UniProtKB-UniRule"/>
</dbReference>
<feature type="compositionally biased region" description="Pro residues" evidence="5">
    <location>
        <begin position="157"/>
        <end position="174"/>
    </location>
</feature>
<dbReference type="PROSITE" id="PS51257">
    <property type="entry name" value="PROKAR_LIPOPROTEIN"/>
    <property type="match status" value="1"/>
</dbReference>
<keyword evidence="3 4" id="KW-0998">Cell outer membrane</keyword>
<dbReference type="AlphaFoldDB" id="A0A1G6SEY9"/>
<dbReference type="STRING" id="187868.SAMN05192589_104424"/>
<dbReference type="PANTHER" id="PTHR37482:SF1">
    <property type="entry name" value="OUTER MEMBRANE PROTEIN ASSEMBLY FACTOR BAME"/>
    <property type="match status" value="1"/>
</dbReference>
<dbReference type="OrthoDB" id="9808250at2"/>
<evidence type="ECO:0000256" key="6">
    <source>
        <dbReference type="SAM" id="SignalP"/>
    </source>
</evidence>
<comment type="function">
    <text evidence="4">Part of the outer membrane protein assembly complex, which is involved in assembly and insertion of beta-barrel proteins into the outer membrane.</text>
</comment>
<evidence type="ECO:0000256" key="1">
    <source>
        <dbReference type="ARBA" id="ARBA00022729"/>
    </source>
</evidence>
<dbReference type="InterPro" id="IPR007450">
    <property type="entry name" value="BamE_dom"/>
</dbReference>
<evidence type="ECO:0000259" key="7">
    <source>
        <dbReference type="Pfam" id="PF04355"/>
    </source>
</evidence>
<keyword evidence="4" id="KW-0449">Lipoprotein</keyword>
<evidence type="ECO:0000313" key="9">
    <source>
        <dbReference type="Proteomes" id="UP000198781"/>
    </source>
</evidence>